<evidence type="ECO:0000313" key="2">
    <source>
        <dbReference type="EMBL" id="MBB5049012.1"/>
    </source>
</evidence>
<sequence length="204" mass="22154">MFYELTTLSGPLLELASLSQGARAWMTDPAARGEVFGIWRSDIGTLGQLLILRGFAAEAELRQERDRALFDTNPFNCVGTASALSMDSYAGFAFLPPVRQQQHGGVFEFRTYHLKPGGLPATLAGWEAAIDPAHDYTAHLVINMYALDGPPRITHIWGFSGVDQRMKLRADAYAARLWPPKGGPEQIAQASSTIAIAEPGLPLG</sequence>
<dbReference type="Pfam" id="PF07978">
    <property type="entry name" value="NIPSNAP"/>
    <property type="match status" value="1"/>
</dbReference>
<keyword evidence="3" id="KW-1185">Reference proteome</keyword>
<dbReference type="AlphaFoldDB" id="A0A7W7Z6P2"/>
<dbReference type="Gene3D" id="3.30.70.100">
    <property type="match status" value="1"/>
</dbReference>
<evidence type="ECO:0000259" key="1">
    <source>
        <dbReference type="Pfam" id="PF07978"/>
    </source>
</evidence>
<dbReference type="EMBL" id="JACHIH010000029">
    <property type="protein sequence ID" value="MBB5049012.1"/>
    <property type="molecule type" value="Genomic_DNA"/>
</dbReference>
<accession>A0A7W7Z6P2</accession>
<gene>
    <name evidence="2" type="ORF">HNR60_003784</name>
</gene>
<organism evidence="2 3">
    <name type="scientific">Rhodopseudomonas rhenobacensis</name>
    <dbReference type="NCBI Taxonomy" id="87461"/>
    <lineage>
        <taxon>Bacteria</taxon>
        <taxon>Pseudomonadati</taxon>
        <taxon>Pseudomonadota</taxon>
        <taxon>Alphaproteobacteria</taxon>
        <taxon>Hyphomicrobiales</taxon>
        <taxon>Nitrobacteraceae</taxon>
        <taxon>Rhodopseudomonas</taxon>
    </lineage>
</organism>
<proteinExistence type="predicted"/>
<dbReference type="InterPro" id="IPR011008">
    <property type="entry name" value="Dimeric_a/b-barrel"/>
</dbReference>
<evidence type="ECO:0000313" key="3">
    <source>
        <dbReference type="Proteomes" id="UP000542353"/>
    </source>
</evidence>
<dbReference type="Proteomes" id="UP000542353">
    <property type="component" value="Unassembled WGS sequence"/>
</dbReference>
<dbReference type="RefSeq" id="WP_184260564.1">
    <property type="nucleotide sequence ID" value="NZ_JACHIH010000029.1"/>
</dbReference>
<dbReference type="InterPro" id="IPR012577">
    <property type="entry name" value="NIPSNAP"/>
</dbReference>
<name>A0A7W7Z6P2_9BRAD</name>
<dbReference type="SUPFAM" id="SSF54909">
    <property type="entry name" value="Dimeric alpha+beta barrel"/>
    <property type="match status" value="2"/>
</dbReference>
<protein>
    <recommendedName>
        <fullName evidence="1">NIPSNAP domain-containing protein</fullName>
    </recommendedName>
</protein>
<feature type="domain" description="NIPSNAP" evidence="1">
    <location>
        <begin position="107"/>
        <end position="195"/>
    </location>
</feature>
<reference evidence="2 3" key="1">
    <citation type="submission" date="2020-08" db="EMBL/GenBank/DDBJ databases">
        <title>Genomic Encyclopedia of Type Strains, Phase IV (KMG-IV): sequencing the most valuable type-strain genomes for metagenomic binning, comparative biology and taxonomic classification.</title>
        <authorList>
            <person name="Goeker M."/>
        </authorList>
    </citation>
    <scope>NUCLEOTIDE SEQUENCE [LARGE SCALE GENOMIC DNA]</scope>
    <source>
        <strain evidence="2 3">DSM 12706</strain>
    </source>
</reference>
<comment type="caution">
    <text evidence="2">The sequence shown here is derived from an EMBL/GenBank/DDBJ whole genome shotgun (WGS) entry which is preliminary data.</text>
</comment>